<dbReference type="PANTHER" id="PTHR30246:SF1">
    <property type="entry name" value="2-DEHYDRO-3-DEOXY-6-PHOSPHOGALACTONATE ALDOLASE-RELATED"/>
    <property type="match status" value="1"/>
</dbReference>
<dbReference type="SUPFAM" id="SSF51569">
    <property type="entry name" value="Aldolase"/>
    <property type="match status" value="1"/>
</dbReference>
<dbReference type="Gene3D" id="3.20.20.70">
    <property type="entry name" value="Aldolase class I"/>
    <property type="match status" value="1"/>
</dbReference>
<dbReference type="InterPro" id="IPR000887">
    <property type="entry name" value="Aldlse_KDPG_KHG"/>
</dbReference>
<dbReference type="RefSeq" id="WP_024728394.1">
    <property type="nucleotide sequence ID" value="NZ_JACOOS010000008.1"/>
</dbReference>
<dbReference type="InterPro" id="IPR013785">
    <property type="entry name" value="Aldolase_TIM"/>
</dbReference>
<keyword evidence="7" id="KW-1185">Reference proteome</keyword>
<comment type="similarity">
    <text evidence="2">Belongs to the KHG/KDPG aldolase family.</text>
</comment>
<name>A0ABR7FR23_9FIRM</name>
<keyword evidence="4" id="KW-0456">Lyase</keyword>
<reference evidence="6 7" key="1">
    <citation type="submission" date="2020-08" db="EMBL/GenBank/DDBJ databases">
        <title>Genome public.</title>
        <authorList>
            <person name="Liu C."/>
            <person name="Sun Q."/>
        </authorList>
    </citation>
    <scope>NUCLEOTIDE SEQUENCE [LARGE SCALE GENOMIC DNA]</scope>
    <source>
        <strain evidence="6 7">NSJ-7</strain>
    </source>
</reference>
<dbReference type="Proteomes" id="UP000635828">
    <property type="component" value="Unassembled WGS sequence"/>
</dbReference>
<dbReference type="Pfam" id="PF01081">
    <property type="entry name" value="Aldolase"/>
    <property type="match status" value="1"/>
</dbReference>
<evidence type="ECO:0000256" key="1">
    <source>
        <dbReference type="ARBA" id="ARBA00004761"/>
    </source>
</evidence>
<evidence type="ECO:0000256" key="2">
    <source>
        <dbReference type="ARBA" id="ARBA00006906"/>
    </source>
</evidence>
<comment type="subunit">
    <text evidence="3">Homotrimer.</text>
</comment>
<dbReference type="PANTHER" id="PTHR30246">
    <property type="entry name" value="2-KETO-3-DEOXY-6-PHOSPHOGLUCONATE ALDOLASE"/>
    <property type="match status" value="1"/>
</dbReference>
<evidence type="ECO:0000256" key="5">
    <source>
        <dbReference type="ARBA" id="ARBA00023277"/>
    </source>
</evidence>
<comment type="pathway">
    <text evidence="1">Carbohydrate acid metabolism.</text>
</comment>
<gene>
    <name evidence="6" type="ORF">H8S22_08265</name>
</gene>
<evidence type="ECO:0000313" key="7">
    <source>
        <dbReference type="Proteomes" id="UP000635828"/>
    </source>
</evidence>
<evidence type="ECO:0000313" key="6">
    <source>
        <dbReference type="EMBL" id="MBC5677604.1"/>
    </source>
</evidence>
<accession>A0ABR7FR23</accession>
<sequence length="209" mass="22566">MCKLLDHKIVAIARGIDEDHIIPTIQALIDGGINAVELPLSHKSKEAYDKTLKIIKKVHDTFGDKIYLGAGTVLSPEEVEKAAEMGAEYMISPNMDVEVIKKTKELGKGSMPGAFTATEVLTAYNAGADVVKIFPAGNFGESYIKALQGPCDFIPYAAVGGVNADNMKSLLDAGYNMVAVGGNLVNKELVMKEDYKQITELAKKYIQNV</sequence>
<comment type="caution">
    <text evidence="6">The sequence shown here is derived from an EMBL/GenBank/DDBJ whole genome shotgun (WGS) entry which is preliminary data.</text>
</comment>
<dbReference type="CDD" id="cd00452">
    <property type="entry name" value="KDPG_aldolase"/>
    <property type="match status" value="1"/>
</dbReference>
<keyword evidence="5" id="KW-0119">Carbohydrate metabolism</keyword>
<organism evidence="6 7">
    <name type="scientific">Anaerostipes hominis</name>
    <name type="common">ex Liu et al. 2021</name>
    <dbReference type="NCBI Taxonomy" id="2763018"/>
    <lineage>
        <taxon>Bacteria</taxon>
        <taxon>Bacillati</taxon>
        <taxon>Bacillota</taxon>
        <taxon>Clostridia</taxon>
        <taxon>Lachnospirales</taxon>
        <taxon>Lachnospiraceae</taxon>
        <taxon>Anaerostipes</taxon>
    </lineage>
</organism>
<evidence type="ECO:0000256" key="4">
    <source>
        <dbReference type="ARBA" id="ARBA00023239"/>
    </source>
</evidence>
<evidence type="ECO:0000256" key="3">
    <source>
        <dbReference type="ARBA" id="ARBA00011233"/>
    </source>
</evidence>
<dbReference type="EMBL" id="JACOOS010000008">
    <property type="protein sequence ID" value="MBC5677604.1"/>
    <property type="molecule type" value="Genomic_DNA"/>
</dbReference>
<protein>
    <submittedName>
        <fullName evidence="6">Bifunctional 4-hydroxy-2-oxoglutarate aldolase/2-dehydro-3-deoxy-phosphogluconate aldolase</fullName>
    </submittedName>
</protein>
<proteinExistence type="inferred from homology"/>